<sequence>MAMGAASRVVRLSMRSWRPRNLRRLVLAAAVALLLCRGLAFIHPTHRSVKPRISGTAGRQSVASNTLQQMDTAYNPAWADVKERPISSLEWAHPQTFFAVAATAVYGFDMLRFIGLVKPTNVEALAVIVIYLGLYCSRYQEVRNMHKHYQVSFYASCGWTFYALASLVHALSYSPSPLLSRGPAEALHSGACAVFLGSCLYFYSYHWGRQIRHIQEGRFRPWFAVGLASLTAVHGLTVGHIWKMLEDPGWFDTIAQIYSDQWQWIADTRLAELYLTALALFLVILHLKGVLTGTRNSVWVFLGTVIVPTAALFYETVQLNAVAWQHYFMVGPKHFNDM</sequence>
<organism evidence="2 3">
    <name type="scientific">Polarella glacialis</name>
    <name type="common">Dinoflagellate</name>
    <dbReference type="NCBI Taxonomy" id="89957"/>
    <lineage>
        <taxon>Eukaryota</taxon>
        <taxon>Sar</taxon>
        <taxon>Alveolata</taxon>
        <taxon>Dinophyceae</taxon>
        <taxon>Suessiales</taxon>
        <taxon>Suessiaceae</taxon>
        <taxon>Polarella</taxon>
    </lineage>
</organism>
<dbReference type="OMA" id="WQWIADT"/>
<feature type="transmembrane region" description="Helical" evidence="1">
    <location>
        <begin position="120"/>
        <end position="139"/>
    </location>
</feature>
<feature type="transmembrane region" description="Helical" evidence="1">
    <location>
        <begin position="223"/>
        <end position="242"/>
    </location>
</feature>
<proteinExistence type="predicted"/>
<dbReference type="AlphaFoldDB" id="A0A813D8G5"/>
<evidence type="ECO:0000256" key="1">
    <source>
        <dbReference type="SAM" id="Phobius"/>
    </source>
</evidence>
<dbReference type="Proteomes" id="UP000654075">
    <property type="component" value="Unassembled WGS sequence"/>
</dbReference>
<protein>
    <submittedName>
        <fullName evidence="2">Uncharacterized protein</fullName>
    </submittedName>
</protein>
<accession>A0A813D8G5</accession>
<feature type="transmembrane region" description="Helical" evidence="1">
    <location>
        <begin position="273"/>
        <end position="291"/>
    </location>
</feature>
<name>A0A813D8G5_POLGL</name>
<feature type="transmembrane region" description="Helical" evidence="1">
    <location>
        <begin position="298"/>
        <end position="314"/>
    </location>
</feature>
<reference evidence="2" key="1">
    <citation type="submission" date="2021-02" db="EMBL/GenBank/DDBJ databases">
        <authorList>
            <person name="Dougan E. K."/>
            <person name="Rhodes N."/>
            <person name="Thang M."/>
            <person name="Chan C."/>
        </authorList>
    </citation>
    <scope>NUCLEOTIDE SEQUENCE</scope>
</reference>
<evidence type="ECO:0000313" key="3">
    <source>
        <dbReference type="Proteomes" id="UP000654075"/>
    </source>
</evidence>
<feature type="transmembrane region" description="Helical" evidence="1">
    <location>
        <begin position="151"/>
        <end position="174"/>
    </location>
</feature>
<keyword evidence="1" id="KW-0472">Membrane</keyword>
<dbReference type="EMBL" id="CAJNNV010000394">
    <property type="protein sequence ID" value="CAE8582448.1"/>
    <property type="molecule type" value="Genomic_DNA"/>
</dbReference>
<dbReference type="OrthoDB" id="439342at2759"/>
<keyword evidence="3" id="KW-1185">Reference proteome</keyword>
<keyword evidence="1" id="KW-1133">Transmembrane helix</keyword>
<evidence type="ECO:0000313" key="2">
    <source>
        <dbReference type="EMBL" id="CAE8582448.1"/>
    </source>
</evidence>
<keyword evidence="1" id="KW-0812">Transmembrane</keyword>
<gene>
    <name evidence="2" type="ORF">PGLA1383_LOCUS1447</name>
</gene>
<feature type="transmembrane region" description="Helical" evidence="1">
    <location>
        <begin position="186"/>
        <end position="203"/>
    </location>
</feature>
<comment type="caution">
    <text evidence="2">The sequence shown here is derived from an EMBL/GenBank/DDBJ whole genome shotgun (WGS) entry which is preliminary data.</text>
</comment>